<dbReference type="PROSITE" id="PS51318">
    <property type="entry name" value="TAT"/>
    <property type="match status" value="1"/>
</dbReference>
<reference evidence="1 2" key="1">
    <citation type="journal article" date="2009" name="PLoS ONE">
        <title>Non mycobacterial virulence genes in the genome of the emerging pathogen Mycobacterium abscessus.</title>
        <authorList>
            <person name="Ripoll F."/>
            <person name="Pasek S."/>
            <person name="Schenowitz C."/>
            <person name="Dossat C."/>
            <person name="Barbe V."/>
            <person name="Rottman M."/>
            <person name="Macheras E."/>
            <person name="Heym B."/>
            <person name="Herrmann J.L."/>
            <person name="Daffe M."/>
            <person name="Brosch R."/>
            <person name="Risler J.L."/>
            <person name="Gaillard J.L."/>
        </authorList>
    </citation>
    <scope>NUCLEOTIDE SEQUENCE [LARGE SCALE GENOMIC DNA]</scope>
    <source>
        <strain evidence="2">ATCC 19977 / DSM 44196 / CCUG 20993 / CIP 104536 / JCM 13569 / NCTC 13031 / TMC 1543 / L948</strain>
    </source>
</reference>
<accession>B1MDR2</accession>
<dbReference type="Proteomes" id="UP000007137">
    <property type="component" value="Chromosome"/>
</dbReference>
<dbReference type="EMBL" id="CU458896">
    <property type="protein sequence ID" value="CAM63381.1"/>
    <property type="molecule type" value="Genomic_DNA"/>
</dbReference>
<evidence type="ECO:0000313" key="2">
    <source>
        <dbReference type="Proteomes" id="UP000007137"/>
    </source>
</evidence>
<dbReference type="KEGG" id="mab:MAB_3305c"/>
<sequence>MAVMISRRGWLVASAVALSGQAIPACSAPKSAHKAEGGASVVEFAGKLPDSAELRRRCRVVALLDALVEGRALARDDIGTVYQPNWRSGDDLVKYQNGGGDEWSIVFSATDGVFLRGFDHESDLSTYNEDDYWPGLVGDLPERFRSDLKNPDLYGYYDGAPQMTVCVWRGPADVAWRHGNPERTQWGYHGDGGEHLFDPLIDWHASKELDWLYPAQGHVVPESAVQQVMDRKPLTDELIRAFHPNPDITALRAVATQIGY</sequence>
<dbReference type="AlphaFoldDB" id="B1MDR2"/>
<name>B1MDR2_MYCA9</name>
<proteinExistence type="predicted"/>
<protein>
    <submittedName>
        <fullName evidence="1">Uncharacterized protein</fullName>
    </submittedName>
</protein>
<gene>
    <name evidence="1" type="ordered locus">MAB_3305c</name>
</gene>
<keyword evidence="2" id="KW-1185">Reference proteome</keyword>
<dbReference type="InterPro" id="IPR006311">
    <property type="entry name" value="TAT_signal"/>
</dbReference>
<organism evidence="1 2">
    <name type="scientific">Mycobacteroides abscessus (strain ATCC 19977 / DSM 44196 / CCUG 20993 / CIP 104536 / JCM 13569 / NCTC 13031 / TMC 1543 / L948)</name>
    <name type="common">Mycobacterium abscessus</name>
    <dbReference type="NCBI Taxonomy" id="561007"/>
    <lineage>
        <taxon>Bacteria</taxon>
        <taxon>Bacillati</taxon>
        <taxon>Actinomycetota</taxon>
        <taxon>Actinomycetes</taxon>
        <taxon>Mycobacteriales</taxon>
        <taxon>Mycobacteriaceae</taxon>
        <taxon>Mycobacteroides</taxon>
        <taxon>Mycobacteroides abscessus</taxon>
    </lineage>
</organism>
<evidence type="ECO:0000313" key="1">
    <source>
        <dbReference type="EMBL" id="CAM63381.1"/>
    </source>
</evidence>